<dbReference type="AlphaFoldDB" id="A0AAN5CBJ8"/>
<reference evidence="2" key="1">
    <citation type="submission" date="2022-10" db="EMBL/GenBank/DDBJ databases">
        <title>Genome assembly of Pristionchus species.</title>
        <authorList>
            <person name="Yoshida K."/>
            <person name="Sommer R.J."/>
        </authorList>
    </citation>
    <scope>NUCLEOTIDE SEQUENCE [LARGE SCALE GENOMIC DNA]</scope>
    <source>
        <strain evidence="2">RS5460</strain>
    </source>
</reference>
<protein>
    <submittedName>
        <fullName evidence="1">Uncharacterized protein</fullName>
    </submittedName>
</protein>
<dbReference type="Proteomes" id="UP001328107">
    <property type="component" value="Unassembled WGS sequence"/>
</dbReference>
<sequence length="101" mass="10466">HPVNLHSFPSASSPPCVPVLYFGPATAMASWSTVPANAPSHSLGQTARTSWLSPVSTAVAKRLEPTAVSETQTALLILYCAEEGPAGVYLSGSKQSHPVPP</sequence>
<accession>A0AAN5CBJ8</accession>
<gene>
    <name evidence="1" type="ORF">PMAYCL1PPCAC_08420</name>
</gene>
<keyword evidence="2" id="KW-1185">Reference proteome</keyword>
<comment type="caution">
    <text evidence="1">The sequence shown here is derived from an EMBL/GenBank/DDBJ whole genome shotgun (WGS) entry which is preliminary data.</text>
</comment>
<organism evidence="1 2">
    <name type="scientific">Pristionchus mayeri</name>
    <dbReference type="NCBI Taxonomy" id="1317129"/>
    <lineage>
        <taxon>Eukaryota</taxon>
        <taxon>Metazoa</taxon>
        <taxon>Ecdysozoa</taxon>
        <taxon>Nematoda</taxon>
        <taxon>Chromadorea</taxon>
        <taxon>Rhabditida</taxon>
        <taxon>Rhabditina</taxon>
        <taxon>Diplogasteromorpha</taxon>
        <taxon>Diplogasteroidea</taxon>
        <taxon>Neodiplogasteridae</taxon>
        <taxon>Pristionchus</taxon>
    </lineage>
</organism>
<evidence type="ECO:0000313" key="1">
    <source>
        <dbReference type="EMBL" id="GMR38225.1"/>
    </source>
</evidence>
<name>A0AAN5CBJ8_9BILA</name>
<dbReference type="EMBL" id="BTRK01000002">
    <property type="protein sequence ID" value="GMR38225.1"/>
    <property type="molecule type" value="Genomic_DNA"/>
</dbReference>
<feature type="non-terminal residue" evidence="1">
    <location>
        <position position="1"/>
    </location>
</feature>
<evidence type="ECO:0000313" key="2">
    <source>
        <dbReference type="Proteomes" id="UP001328107"/>
    </source>
</evidence>
<proteinExistence type="predicted"/>